<dbReference type="AlphaFoldDB" id="A0A392UM79"/>
<dbReference type="EMBL" id="LXQA010848311">
    <property type="protein sequence ID" value="MCI73867.1"/>
    <property type="molecule type" value="Genomic_DNA"/>
</dbReference>
<feature type="non-terminal residue" evidence="1">
    <location>
        <position position="1"/>
    </location>
</feature>
<name>A0A392UM79_9FABA</name>
<reference evidence="1 2" key="1">
    <citation type="journal article" date="2018" name="Front. Plant Sci.">
        <title>Red Clover (Trifolium pratense) and Zigzag Clover (T. medium) - A Picture of Genomic Similarities and Differences.</title>
        <authorList>
            <person name="Dluhosova J."/>
            <person name="Istvanek J."/>
            <person name="Nedelnik J."/>
            <person name="Repkova J."/>
        </authorList>
    </citation>
    <scope>NUCLEOTIDE SEQUENCE [LARGE SCALE GENOMIC DNA]</scope>
    <source>
        <strain evidence="2">cv. 10/8</strain>
        <tissue evidence="1">Leaf</tissue>
    </source>
</reference>
<organism evidence="1 2">
    <name type="scientific">Trifolium medium</name>
    <dbReference type="NCBI Taxonomy" id="97028"/>
    <lineage>
        <taxon>Eukaryota</taxon>
        <taxon>Viridiplantae</taxon>
        <taxon>Streptophyta</taxon>
        <taxon>Embryophyta</taxon>
        <taxon>Tracheophyta</taxon>
        <taxon>Spermatophyta</taxon>
        <taxon>Magnoliopsida</taxon>
        <taxon>eudicotyledons</taxon>
        <taxon>Gunneridae</taxon>
        <taxon>Pentapetalae</taxon>
        <taxon>rosids</taxon>
        <taxon>fabids</taxon>
        <taxon>Fabales</taxon>
        <taxon>Fabaceae</taxon>
        <taxon>Papilionoideae</taxon>
        <taxon>50 kb inversion clade</taxon>
        <taxon>NPAAA clade</taxon>
        <taxon>Hologalegina</taxon>
        <taxon>IRL clade</taxon>
        <taxon>Trifolieae</taxon>
        <taxon>Trifolium</taxon>
    </lineage>
</organism>
<sequence>DRGGDGAVAFPLWIAAD</sequence>
<dbReference type="Proteomes" id="UP000265520">
    <property type="component" value="Unassembled WGS sequence"/>
</dbReference>
<keyword evidence="2" id="KW-1185">Reference proteome</keyword>
<evidence type="ECO:0000313" key="2">
    <source>
        <dbReference type="Proteomes" id="UP000265520"/>
    </source>
</evidence>
<comment type="caution">
    <text evidence="1">The sequence shown here is derived from an EMBL/GenBank/DDBJ whole genome shotgun (WGS) entry which is preliminary data.</text>
</comment>
<accession>A0A392UM79</accession>
<protein>
    <submittedName>
        <fullName evidence="1">Uncharacterized protein</fullName>
    </submittedName>
</protein>
<evidence type="ECO:0000313" key="1">
    <source>
        <dbReference type="EMBL" id="MCI73867.1"/>
    </source>
</evidence>
<proteinExistence type="predicted"/>